<dbReference type="GO" id="GO:0035539">
    <property type="term" value="F:8-oxo-7,8-dihydrodeoxyguanosine triphosphate pyrophosphatase activity"/>
    <property type="evidence" value="ECO:0007669"/>
    <property type="project" value="UniProtKB-EC"/>
</dbReference>
<dbReference type="InterPro" id="IPR047127">
    <property type="entry name" value="MutT-like"/>
</dbReference>
<evidence type="ECO:0000256" key="9">
    <source>
        <dbReference type="ARBA" id="ARBA00023204"/>
    </source>
</evidence>
<keyword evidence="8" id="KW-0460">Magnesium</keyword>
<reference evidence="12 13" key="1">
    <citation type="journal article" date="2017" name="ISME J.">
        <title>Unveiling bifidobacterial biogeography across the mammalian branch of the tree of life.</title>
        <authorList>
            <person name="Milani C."/>
            <person name="Mangifesta M."/>
            <person name="Mancabelli L."/>
            <person name="Lugli G.A."/>
            <person name="James K."/>
            <person name="Duranti S."/>
            <person name="Turroni F."/>
            <person name="Ferrario C."/>
            <person name="Ossiprandi M.C."/>
            <person name="van Sinderen D."/>
            <person name="Ventura M."/>
        </authorList>
    </citation>
    <scope>NUCLEOTIDE SEQUENCE [LARGE SCALE GENOMIC DNA]</scope>
    <source>
        <strain evidence="12 13">1E</strain>
    </source>
</reference>
<keyword evidence="6" id="KW-0227">DNA damage</keyword>
<dbReference type="PANTHER" id="PTHR47707:SF1">
    <property type="entry name" value="NUDIX HYDROLASE FAMILY PROTEIN"/>
    <property type="match status" value="1"/>
</dbReference>
<sequence>MPRKIINVVGAAIIKDGEVLCARRGEGKSLAGYWEFPGGKIELHESARQALHREIEEELLCEIEIGSEVCTASYDYDFGTVVLTTFICHLLNGTPRLTEHQEIRWLNPQNIPNLEWAPADRDAVQRISIMDLKKNDFSSNNQSTAL</sequence>
<keyword evidence="3" id="KW-0515">Mutator protein</keyword>
<dbReference type="CDD" id="cd03425">
    <property type="entry name" value="NUDIX_MutT_NudA_like"/>
    <property type="match status" value="1"/>
</dbReference>
<dbReference type="InterPro" id="IPR029119">
    <property type="entry name" value="MutY_C"/>
</dbReference>
<dbReference type="GO" id="GO:0008413">
    <property type="term" value="F:8-oxo-7,8-dihydroguanosine triphosphate pyrophosphatase activity"/>
    <property type="evidence" value="ECO:0007669"/>
    <property type="project" value="TreeGrafter"/>
</dbReference>
<evidence type="ECO:0000313" key="13">
    <source>
        <dbReference type="Proteomes" id="UP000216789"/>
    </source>
</evidence>
<dbReference type="InterPro" id="IPR000086">
    <property type="entry name" value="NUDIX_hydrolase_dom"/>
</dbReference>
<evidence type="ECO:0000256" key="8">
    <source>
        <dbReference type="ARBA" id="ARBA00022842"/>
    </source>
</evidence>
<dbReference type="PANTHER" id="PTHR47707">
    <property type="entry name" value="8-OXO-DGTP DIPHOSPHATASE"/>
    <property type="match status" value="1"/>
</dbReference>
<comment type="catalytic activity">
    <reaction evidence="10">
        <text>8-oxo-dGTP + H2O = 8-oxo-dGMP + diphosphate + H(+)</text>
        <dbReference type="Rhea" id="RHEA:31575"/>
        <dbReference type="ChEBI" id="CHEBI:15377"/>
        <dbReference type="ChEBI" id="CHEBI:15378"/>
        <dbReference type="ChEBI" id="CHEBI:33019"/>
        <dbReference type="ChEBI" id="CHEBI:63224"/>
        <dbReference type="ChEBI" id="CHEBI:77896"/>
        <dbReference type="EC" id="3.6.1.55"/>
    </reaction>
</comment>
<keyword evidence="5" id="KW-0479">Metal-binding</keyword>
<accession>A0A267WM25</accession>
<organism evidence="12 13">
    <name type="scientific">Bifidobacterium pseudocatenulatum</name>
    <dbReference type="NCBI Taxonomy" id="28026"/>
    <lineage>
        <taxon>Bacteria</taxon>
        <taxon>Bacillati</taxon>
        <taxon>Actinomycetota</taxon>
        <taxon>Actinomycetes</taxon>
        <taxon>Bifidobacteriales</taxon>
        <taxon>Bifidobacteriaceae</taxon>
        <taxon>Bifidobacterium</taxon>
    </lineage>
</organism>
<evidence type="ECO:0000256" key="3">
    <source>
        <dbReference type="ARBA" id="ARBA00022457"/>
    </source>
</evidence>
<evidence type="ECO:0000256" key="1">
    <source>
        <dbReference type="ARBA" id="ARBA00001946"/>
    </source>
</evidence>
<dbReference type="InterPro" id="IPR015797">
    <property type="entry name" value="NUDIX_hydrolase-like_dom_sf"/>
</dbReference>
<dbReference type="EC" id="3.6.1.55" evidence="11"/>
<dbReference type="Gene3D" id="3.90.79.10">
    <property type="entry name" value="Nucleoside Triphosphate Pyrophosphohydrolase"/>
    <property type="match status" value="1"/>
</dbReference>
<proteinExistence type="inferred from homology"/>
<dbReference type="Proteomes" id="UP000216789">
    <property type="component" value="Unassembled WGS sequence"/>
</dbReference>
<evidence type="ECO:0000256" key="2">
    <source>
        <dbReference type="ARBA" id="ARBA00005582"/>
    </source>
</evidence>
<comment type="cofactor">
    <cofactor evidence="1">
        <name>Mg(2+)</name>
        <dbReference type="ChEBI" id="CHEBI:18420"/>
    </cofactor>
</comment>
<evidence type="ECO:0000256" key="7">
    <source>
        <dbReference type="ARBA" id="ARBA00022801"/>
    </source>
</evidence>
<keyword evidence="7" id="KW-0378">Hydrolase</keyword>
<dbReference type="EMBL" id="MNLB01000003">
    <property type="protein sequence ID" value="PAC73675.1"/>
    <property type="molecule type" value="Genomic_DNA"/>
</dbReference>
<evidence type="ECO:0000256" key="6">
    <source>
        <dbReference type="ARBA" id="ARBA00022763"/>
    </source>
</evidence>
<dbReference type="AlphaFoldDB" id="A0A267WM25"/>
<dbReference type="GO" id="GO:0046872">
    <property type="term" value="F:metal ion binding"/>
    <property type="evidence" value="ECO:0007669"/>
    <property type="project" value="UniProtKB-KW"/>
</dbReference>
<evidence type="ECO:0000256" key="5">
    <source>
        <dbReference type="ARBA" id="ARBA00022723"/>
    </source>
</evidence>
<protein>
    <recommendedName>
        <fullName evidence="11">8-oxo-dGTP diphosphatase</fullName>
        <ecNumber evidence="11">3.6.1.55</ecNumber>
    </recommendedName>
</protein>
<dbReference type="Pfam" id="PF14815">
    <property type="entry name" value="NUDIX_4"/>
    <property type="match status" value="1"/>
</dbReference>
<evidence type="ECO:0000256" key="4">
    <source>
        <dbReference type="ARBA" id="ARBA00022705"/>
    </source>
</evidence>
<dbReference type="RefSeq" id="WP_095279452.1">
    <property type="nucleotide sequence ID" value="NZ_JAHXET010000006.1"/>
</dbReference>
<dbReference type="GO" id="GO:0006281">
    <property type="term" value="P:DNA repair"/>
    <property type="evidence" value="ECO:0007669"/>
    <property type="project" value="UniProtKB-KW"/>
</dbReference>
<name>A0A267WM25_BIFPS</name>
<comment type="similarity">
    <text evidence="2">Belongs to the Nudix hydrolase family.</text>
</comment>
<keyword evidence="4" id="KW-0235">DNA replication</keyword>
<dbReference type="GO" id="GO:0044715">
    <property type="term" value="F:8-oxo-dGDP phosphatase activity"/>
    <property type="evidence" value="ECO:0007669"/>
    <property type="project" value="TreeGrafter"/>
</dbReference>
<evidence type="ECO:0000256" key="11">
    <source>
        <dbReference type="ARBA" id="ARBA00038905"/>
    </source>
</evidence>
<dbReference type="PROSITE" id="PS51462">
    <property type="entry name" value="NUDIX"/>
    <property type="match status" value="1"/>
</dbReference>
<keyword evidence="9" id="KW-0234">DNA repair</keyword>
<gene>
    <name evidence="12" type="ORF">BPS1E_0764</name>
</gene>
<dbReference type="SUPFAM" id="SSF55811">
    <property type="entry name" value="Nudix"/>
    <property type="match status" value="1"/>
</dbReference>
<evidence type="ECO:0000313" key="12">
    <source>
        <dbReference type="EMBL" id="PAC73675.1"/>
    </source>
</evidence>
<dbReference type="GO" id="GO:0006260">
    <property type="term" value="P:DNA replication"/>
    <property type="evidence" value="ECO:0007669"/>
    <property type="project" value="UniProtKB-KW"/>
</dbReference>
<comment type="caution">
    <text evidence="12">The sequence shown here is derived from an EMBL/GenBank/DDBJ whole genome shotgun (WGS) entry which is preliminary data.</text>
</comment>
<evidence type="ECO:0000256" key="10">
    <source>
        <dbReference type="ARBA" id="ARBA00035861"/>
    </source>
</evidence>
<dbReference type="GO" id="GO:0044716">
    <property type="term" value="F:8-oxo-GDP phosphatase activity"/>
    <property type="evidence" value="ECO:0007669"/>
    <property type="project" value="TreeGrafter"/>
</dbReference>